<gene>
    <name evidence="1" type="ORF">BDN72DRAFT_848366</name>
</gene>
<evidence type="ECO:0000313" key="2">
    <source>
        <dbReference type="Proteomes" id="UP000308600"/>
    </source>
</evidence>
<organism evidence="1 2">
    <name type="scientific">Pluteus cervinus</name>
    <dbReference type="NCBI Taxonomy" id="181527"/>
    <lineage>
        <taxon>Eukaryota</taxon>
        <taxon>Fungi</taxon>
        <taxon>Dikarya</taxon>
        <taxon>Basidiomycota</taxon>
        <taxon>Agaricomycotina</taxon>
        <taxon>Agaricomycetes</taxon>
        <taxon>Agaricomycetidae</taxon>
        <taxon>Agaricales</taxon>
        <taxon>Pluteineae</taxon>
        <taxon>Pluteaceae</taxon>
        <taxon>Pluteus</taxon>
    </lineage>
</organism>
<proteinExistence type="predicted"/>
<keyword evidence="2" id="KW-1185">Reference proteome</keyword>
<evidence type="ECO:0000313" key="1">
    <source>
        <dbReference type="EMBL" id="TFK62745.1"/>
    </source>
</evidence>
<reference evidence="1 2" key="1">
    <citation type="journal article" date="2019" name="Nat. Ecol. Evol.">
        <title>Megaphylogeny resolves global patterns of mushroom evolution.</title>
        <authorList>
            <person name="Varga T."/>
            <person name="Krizsan K."/>
            <person name="Foldi C."/>
            <person name="Dima B."/>
            <person name="Sanchez-Garcia M."/>
            <person name="Sanchez-Ramirez S."/>
            <person name="Szollosi G.J."/>
            <person name="Szarkandi J.G."/>
            <person name="Papp V."/>
            <person name="Albert L."/>
            <person name="Andreopoulos W."/>
            <person name="Angelini C."/>
            <person name="Antonin V."/>
            <person name="Barry K.W."/>
            <person name="Bougher N.L."/>
            <person name="Buchanan P."/>
            <person name="Buyck B."/>
            <person name="Bense V."/>
            <person name="Catcheside P."/>
            <person name="Chovatia M."/>
            <person name="Cooper J."/>
            <person name="Damon W."/>
            <person name="Desjardin D."/>
            <person name="Finy P."/>
            <person name="Geml J."/>
            <person name="Haridas S."/>
            <person name="Hughes K."/>
            <person name="Justo A."/>
            <person name="Karasinski D."/>
            <person name="Kautmanova I."/>
            <person name="Kiss B."/>
            <person name="Kocsube S."/>
            <person name="Kotiranta H."/>
            <person name="LaButti K.M."/>
            <person name="Lechner B.E."/>
            <person name="Liimatainen K."/>
            <person name="Lipzen A."/>
            <person name="Lukacs Z."/>
            <person name="Mihaltcheva S."/>
            <person name="Morgado L.N."/>
            <person name="Niskanen T."/>
            <person name="Noordeloos M.E."/>
            <person name="Ohm R.A."/>
            <person name="Ortiz-Santana B."/>
            <person name="Ovrebo C."/>
            <person name="Racz N."/>
            <person name="Riley R."/>
            <person name="Savchenko A."/>
            <person name="Shiryaev A."/>
            <person name="Soop K."/>
            <person name="Spirin V."/>
            <person name="Szebenyi C."/>
            <person name="Tomsovsky M."/>
            <person name="Tulloss R.E."/>
            <person name="Uehling J."/>
            <person name="Grigoriev I.V."/>
            <person name="Vagvolgyi C."/>
            <person name="Papp T."/>
            <person name="Martin F.M."/>
            <person name="Miettinen O."/>
            <person name="Hibbett D.S."/>
            <person name="Nagy L.G."/>
        </authorList>
    </citation>
    <scope>NUCLEOTIDE SEQUENCE [LARGE SCALE GENOMIC DNA]</scope>
    <source>
        <strain evidence="1 2">NL-1719</strain>
    </source>
</reference>
<dbReference type="EMBL" id="ML208563">
    <property type="protein sequence ID" value="TFK62745.1"/>
    <property type="molecule type" value="Genomic_DNA"/>
</dbReference>
<name>A0ACD3AAP6_9AGAR</name>
<accession>A0ACD3AAP6</accession>
<dbReference type="Proteomes" id="UP000308600">
    <property type="component" value="Unassembled WGS sequence"/>
</dbReference>
<sequence length="385" mass="41497">MFNLFRSSAVFVFLGLTSAAVIRAPLEKRDQCQSTLNTATKVAHSFVDHYFNSGTGGFNGGSLWTDANAMEDLGNLMLATGSSDFGYMQDISTIGKFALDPNTNWPNVVAGSNDDAGWIVLALWKIADYKGARGGNPQPYLNAAQQLYNYIAGQWDGICGGGVWWSASHTYKNAITNQLFLLLSAQGYRRFHDPTYLSNAKMTWNWLLNSGMRNSDGLWNDGLDSVTCKNNGQTTWTYNQGVIAAGLGELSAATGDRSLLDQAEITLDAVVNHMAVNEILKESCDNANSGGSVCNADQQIFKGIWMKHVQFYLDAANDASRTAKYAGFLWAQSSAVYFYATGSTNDPGSVWYAPNNGGSVFTPKTGSSGLAAHVSAAKYGNCVAV</sequence>
<keyword evidence="1" id="KW-0378">Hydrolase</keyword>
<protein>
    <submittedName>
        <fullName evidence="1">Glycoside hydrolase family 76 protein</fullName>
    </submittedName>
</protein>